<dbReference type="EMBL" id="CM042046">
    <property type="protein sequence ID" value="KAI3677371.1"/>
    <property type="molecule type" value="Genomic_DNA"/>
</dbReference>
<dbReference type="Proteomes" id="UP001056120">
    <property type="component" value="Linkage Group LG29"/>
</dbReference>
<protein>
    <submittedName>
        <fullName evidence="1">Uncharacterized protein</fullName>
    </submittedName>
</protein>
<reference evidence="1 2" key="2">
    <citation type="journal article" date="2022" name="Mol. Ecol. Resour.">
        <title>The genomes of chicory, endive, great burdock and yacon provide insights into Asteraceae paleo-polyploidization history and plant inulin production.</title>
        <authorList>
            <person name="Fan W."/>
            <person name="Wang S."/>
            <person name="Wang H."/>
            <person name="Wang A."/>
            <person name="Jiang F."/>
            <person name="Liu H."/>
            <person name="Zhao H."/>
            <person name="Xu D."/>
            <person name="Zhang Y."/>
        </authorList>
    </citation>
    <scope>NUCLEOTIDE SEQUENCE [LARGE SCALE GENOMIC DNA]</scope>
    <source>
        <strain evidence="2">cv. Yunnan</strain>
        <tissue evidence="1">Leaves</tissue>
    </source>
</reference>
<keyword evidence="2" id="KW-1185">Reference proteome</keyword>
<sequence>MDGMGRGLVLRVHGHSMHGDALTLASFDVIPDWVGDEFFWSSLEKWGRGESAWVRFNTKPVAIIWPEVWGQEECEKSLTHAWEDLMKVVKISGDSNHGRDLIEKDLTLFYMGINQAKDNVTNFFEKDDMMVEYLAKWKGSHELNDQEAWRKMSGTTNQNARWLDVERDACQVEEAKQRKKKKKRKLKGDNPFKDRTQDLEQRRKIKVWSSKNCNPLKNMFMQKVNFMQNFVPSRPTITQFGFSKFKVGHTRGKDCPNRLTPKESMVSRTDRLYAELVAKEARLKDIAININKTDKNATLLNSILGMQSCNLRSGNNHRSNNIQEGRRRYNTDSHAHSNGRTGNTGMMNLYERNIVHNQNMEKVTGNSGVRRENENMGNTSGNKTTPPISRPQDQRTMGARTKAPGKEIKDTNPKYRVVETTNRFSHLDTDGNELENGIEGMETVTNQMNKPCNGNDGWIKKQERTLNTKYSKDITQEQRFEAKRYIIDQLVPLENVLLGWSSPQLQYFRHLCSIHNFGLGYVATNREGDEDRSDVDMGMDVENIEEVESKTEGAAMMMKDDDPKETTSKNQNKNDQNPCIPNQRDVDMLHAGTETMDCQ</sequence>
<evidence type="ECO:0000313" key="2">
    <source>
        <dbReference type="Proteomes" id="UP001056120"/>
    </source>
</evidence>
<accession>A0ACB8Y115</accession>
<evidence type="ECO:0000313" key="1">
    <source>
        <dbReference type="EMBL" id="KAI3677371.1"/>
    </source>
</evidence>
<name>A0ACB8Y115_9ASTR</name>
<comment type="caution">
    <text evidence="1">The sequence shown here is derived from an EMBL/GenBank/DDBJ whole genome shotgun (WGS) entry which is preliminary data.</text>
</comment>
<gene>
    <name evidence="1" type="ORF">L1987_86997</name>
</gene>
<proteinExistence type="predicted"/>
<reference evidence="2" key="1">
    <citation type="journal article" date="2022" name="Mol. Ecol. Resour.">
        <title>The genomes of chicory, endive, great burdock and yacon provide insights into Asteraceae palaeo-polyploidization history and plant inulin production.</title>
        <authorList>
            <person name="Fan W."/>
            <person name="Wang S."/>
            <person name="Wang H."/>
            <person name="Wang A."/>
            <person name="Jiang F."/>
            <person name="Liu H."/>
            <person name="Zhao H."/>
            <person name="Xu D."/>
            <person name="Zhang Y."/>
        </authorList>
    </citation>
    <scope>NUCLEOTIDE SEQUENCE [LARGE SCALE GENOMIC DNA]</scope>
    <source>
        <strain evidence="2">cv. Yunnan</strain>
    </source>
</reference>
<organism evidence="1 2">
    <name type="scientific">Smallanthus sonchifolius</name>
    <dbReference type="NCBI Taxonomy" id="185202"/>
    <lineage>
        <taxon>Eukaryota</taxon>
        <taxon>Viridiplantae</taxon>
        <taxon>Streptophyta</taxon>
        <taxon>Embryophyta</taxon>
        <taxon>Tracheophyta</taxon>
        <taxon>Spermatophyta</taxon>
        <taxon>Magnoliopsida</taxon>
        <taxon>eudicotyledons</taxon>
        <taxon>Gunneridae</taxon>
        <taxon>Pentapetalae</taxon>
        <taxon>asterids</taxon>
        <taxon>campanulids</taxon>
        <taxon>Asterales</taxon>
        <taxon>Asteraceae</taxon>
        <taxon>Asteroideae</taxon>
        <taxon>Heliantheae alliance</taxon>
        <taxon>Millerieae</taxon>
        <taxon>Smallanthus</taxon>
    </lineage>
</organism>